<evidence type="ECO:0000313" key="1">
    <source>
        <dbReference type="EMBL" id="RXR31574.1"/>
    </source>
</evidence>
<dbReference type="PROSITE" id="PS51257">
    <property type="entry name" value="PROKAR_LIPOPROTEIN"/>
    <property type="match status" value="1"/>
</dbReference>
<dbReference type="RefSeq" id="WP_129464739.1">
    <property type="nucleotide sequence ID" value="NZ_SBKQ01000009.1"/>
</dbReference>
<gene>
    <name evidence="1" type="ORF">EQG68_09960</name>
</gene>
<reference evidence="2" key="1">
    <citation type="submission" date="2019-01" db="EMBL/GenBank/DDBJ databases">
        <title>Cytophagaceae bacterium strain CAR-16.</title>
        <authorList>
            <person name="Chen W.-M."/>
        </authorList>
    </citation>
    <scope>NUCLEOTIDE SEQUENCE [LARGE SCALE GENOMIC DNA]</scope>
    <source>
        <strain evidence="2">ICH-30</strain>
    </source>
</reference>
<evidence type="ECO:0000313" key="2">
    <source>
        <dbReference type="Proteomes" id="UP000289734"/>
    </source>
</evidence>
<sequence length="210" mass="24797">MQNLMIRFLISSGLFLLFLSCKTHEIPNTIKIDSDRKNFQNHYFSDSQKDYVYKANIEVYGKQLGGIFVAKKINDTLHRAVLTTDFGNTLLDFEVSENSFNVNYCVDDLNKKIVLNTLEKDFRLVFREKYNIEEVFENQTHTIYKTKYGNRFNYLFEHKSDKMLTKLTHTTKVKEKVLIQFEGKNTTFAEKIIIEHKNIKLKIELNQISN</sequence>
<dbReference type="AlphaFoldDB" id="A0A4Q1KRH6"/>
<dbReference type="OrthoDB" id="1043955at2"/>
<dbReference type="EMBL" id="SBKQ01000009">
    <property type="protein sequence ID" value="RXR31574.1"/>
    <property type="molecule type" value="Genomic_DNA"/>
</dbReference>
<name>A0A4Q1KRH6_9FLAO</name>
<keyword evidence="2" id="KW-1185">Reference proteome</keyword>
<organism evidence="1 2">
    <name type="scientific">Flavobacterium piscinae</name>
    <dbReference type="NCBI Taxonomy" id="2506424"/>
    <lineage>
        <taxon>Bacteria</taxon>
        <taxon>Pseudomonadati</taxon>
        <taxon>Bacteroidota</taxon>
        <taxon>Flavobacteriia</taxon>
        <taxon>Flavobacteriales</taxon>
        <taxon>Flavobacteriaceae</taxon>
        <taxon>Flavobacterium</taxon>
    </lineage>
</organism>
<accession>A0A4Q1KRH6</accession>
<proteinExistence type="predicted"/>
<dbReference type="Proteomes" id="UP000289734">
    <property type="component" value="Unassembled WGS sequence"/>
</dbReference>
<comment type="caution">
    <text evidence="1">The sequence shown here is derived from an EMBL/GenBank/DDBJ whole genome shotgun (WGS) entry which is preliminary data.</text>
</comment>
<evidence type="ECO:0008006" key="3">
    <source>
        <dbReference type="Google" id="ProtNLM"/>
    </source>
</evidence>
<protein>
    <recommendedName>
        <fullName evidence="3">DUF4292 domain-containing protein</fullName>
    </recommendedName>
</protein>